<accession>A0A3P7KQG5</accession>
<reference evidence="2 3" key="1">
    <citation type="submission" date="2018-11" db="EMBL/GenBank/DDBJ databases">
        <authorList>
            <consortium name="Pathogen Informatics"/>
        </authorList>
    </citation>
    <scope>NUCLEOTIDE SEQUENCE [LARGE SCALE GENOMIC DNA]</scope>
</reference>
<evidence type="ECO:0000313" key="3">
    <source>
        <dbReference type="Proteomes" id="UP000270094"/>
    </source>
</evidence>
<keyword evidence="1" id="KW-0812">Transmembrane</keyword>
<evidence type="ECO:0000313" key="2">
    <source>
        <dbReference type="EMBL" id="VDM69908.1"/>
    </source>
</evidence>
<keyword evidence="3" id="KW-1185">Reference proteome</keyword>
<dbReference type="EMBL" id="UYYB01014035">
    <property type="protein sequence ID" value="VDM69908.1"/>
    <property type="molecule type" value="Genomic_DNA"/>
</dbReference>
<dbReference type="AlphaFoldDB" id="A0A3P7KQG5"/>
<dbReference type="OrthoDB" id="420606at2759"/>
<keyword evidence="1" id="KW-0472">Membrane</keyword>
<name>A0A3P7KQG5_STRVU</name>
<dbReference type="Proteomes" id="UP000270094">
    <property type="component" value="Unassembled WGS sequence"/>
</dbReference>
<gene>
    <name evidence="2" type="ORF">SVUK_LOCUS4906</name>
</gene>
<evidence type="ECO:0000256" key="1">
    <source>
        <dbReference type="SAM" id="Phobius"/>
    </source>
</evidence>
<proteinExistence type="predicted"/>
<sequence>MSADQYVPAPLPRWERLLCWAVWLFHSAAAFYLAFRVSQGQLRFWMKHWISESGYLPGYKVDLSDTEWEHFRNTASHMVLDYGLHSIMFYLVVRYVESKWVKLVLFFGALLMQIHMTR</sequence>
<feature type="transmembrane region" description="Helical" evidence="1">
    <location>
        <begin position="20"/>
        <end position="37"/>
    </location>
</feature>
<protein>
    <submittedName>
        <fullName evidence="2">Uncharacterized protein</fullName>
    </submittedName>
</protein>
<keyword evidence="1" id="KW-1133">Transmembrane helix</keyword>
<organism evidence="2 3">
    <name type="scientific">Strongylus vulgaris</name>
    <name type="common">Blood worm</name>
    <dbReference type="NCBI Taxonomy" id="40348"/>
    <lineage>
        <taxon>Eukaryota</taxon>
        <taxon>Metazoa</taxon>
        <taxon>Ecdysozoa</taxon>
        <taxon>Nematoda</taxon>
        <taxon>Chromadorea</taxon>
        <taxon>Rhabditida</taxon>
        <taxon>Rhabditina</taxon>
        <taxon>Rhabditomorpha</taxon>
        <taxon>Strongyloidea</taxon>
        <taxon>Strongylidae</taxon>
        <taxon>Strongylus</taxon>
    </lineage>
</organism>